<comment type="caution">
    <text evidence="2">The sequence shown here is derived from an EMBL/GenBank/DDBJ whole genome shotgun (WGS) entry which is preliminary data.</text>
</comment>
<protein>
    <submittedName>
        <fullName evidence="2">Uncharacterized protein</fullName>
    </submittedName>
</protein>
<keyword evidence="1" id="KW-0812">Transmembrane</keyword>
<name>A0ABX0A7X3_9BACI</name>
<dbReference type="RefSeq" id="WP_161921423.1">
    <property type="nucleotide sequence ID" value="NZ_JAACYS010000068.1"/>
</dbReference>
<feature type="transmembrane region" description="Helical" evidence="1">
    <location>
        <begin position="83"/>
        <end position="101"/>
    </location>
</feature>
<feature type="transmembrane region" description="Helical" evidence="1">
    <location>
        <begin position="36"/>
        <end position="63"/>
    </location>
</feature>
<evidence type="ECO:0000256" key="1">
    <source>
        <dbReference type="SAM" id="Phobius"/>
    </source>
</evidence>
<feature type="transmembrane region" description="Helical" evidence="1">
    <location>
        <begin position="139"/>
        <end position="158"/>
    </location>
</feature>
<gene>
    <name evidence="2" type="ORF">GW534_12855</name>
</gene>
<sequence>MKLLISIAIVIFLISFILLFVFFHKENKLESEEEKSSFIMMIVMAILFSLIISIALGLFFLAIIGSTSIVNTVFSLDISLNQLIILSLAFLAYIFILDDIVEFIFEFLVGKKIIVLMILALVRIIAFYWIGLLNGLNQNVSFTLAIGVTLIIFVIESLNNMREKSKQAN</sequence>
<evidence type="ECO:0000313" key="2">
    <source>
        <dbReference type="EMBL" id="NCU18594.1"/>
    </source>
</evidence>
<keyword evidence="1" id="KW-0472">Membrane</keyword>
<keyword evidence="1" id="KW-1133">Transmembrane helix</keyword>
<dbReference type="EMBL" id="JAACYS010000068">
    <property type="protein sequence ID" value="NCU18594.1"/>
    <property type="molecule type" value="Genomic_DNA"/>
</dbReference>
<feature type="transmembrane region" description="Helical" evidence="1">
    <location>
        <begin position="6"/>
        <end position="24"/>
    </location>
</feature>
<proteinExistence type="predicted"/>
<reference evidence="2 3" key="1">
    <citation type="submission" date="2020-01" db="EMBL/GenBank/DDBJ databases">
        <title>A novel Bacillus sp. from Pasinler.</title>
        <authorList>
            <person name="Adiguzel A."/>
            <person name="Ay H."/>
            <person name="Baltaci M.O."/>
        </authorList>
    </citation>
    <scope>NUCLEOTIDE SEQUENCE [LARGE SCALE GENOMIC DNA]</scope>
    <source>
        <strain evidence="2 3">P1</strain>
    </source>
</reference>
<accession>A0ABX0A7X3</accession>
<dbReference type="Proteomes" id="UP000743899">
    <property type="component" value="Unassembled WGS sequence"/>
</dbReference>
<keyword evidence="3" id="KW-1185">Reference proteome</keyword>
<organism evidence="2 3">
    <name type="scientific">Pallidibacillus pasinlerensis</name>
    <dbReference type="NCBI Taxonomy" id="2703818"/>
    <lineage>
        <taxon>Bacteria</taxon>
        <taxon>Bacillati</taxon>
        <taxon>Bacillota</taxon>
        <taxon>Bacilli</taxon>
        <taxon>Bacillales</taxon>
        <taxon>Bacillaceae</taxon>
        <taxon>Pallidibacillus</taxon>
    </lineage>
</organism>
<feature type="transmembrane region" description="Helical" evidence="1">
    <location>
        <begin position="113"/>
        <end position="133"/>
    </location>
</feature>
<evidence type="ECO:0000313" key="3">
    <source>
        <dbReference type="Proteomes" id="UP000743899"/>
    </source>
</evidence>